<dbReference type="SUPFAM" id="SSF55144">
    <property type="entry name" value="LigT-like"/>
    <property type="match status" value="1"/>
</dbReference>
<name>A0ABT1QRT7_9GAMM</name>
<comment type="caution">
    <text evidence="2">The sequence shown here is derived from an EMBL/GenBank/DDBJ whole genome shotgun (WGS) entry which is preliminary data.</text>
</comment>
<dbReference type="Proteomes" id="UP001165498">
    <property type="component" value="Unassembled WGS sequence"/>
</dbReference>
<evidence type="ECO:0000256" key="1">
    <source>
        <dbReference type="ARBA" id="ARBA00022801"/>
    </source>
</evidence>
<dbReference type="PANTHER" id="PTHR35561:SF1">
    <property type="entry name" value="RNA 2',3'-CYCLIC PHOSPHODIESTERASE"/>
    <property type="match status" value="1"/>
</dbReference>
<accession>A0ABT1QRT7</accession>
<dbReference type="InterPro" id="IPR009097">
    <property type="entry name" value="Cyclic_Pdiesterase"/>
</dbReference>
<dbReference type="RefSeq" id="WP_255914038.1">
    <property type="nucleotide sequence ID" value="NZ_JANFQO010000007.1"/>
</dbReference>
<organism evidence="2 3">
    <name type="scientific">Tahibacter harae</name>
    <dbReference type="NCBI Taxonomy" id="2963937"/>
    <lineage>
        <taxon>Bacteria</taxon>
        <taxon>Pseudomonadati</taxon>
        <taxon>Pseudomonadota</taxon>
        <taxon>Gammaproteobacteria</taxon>
        <taxon>Lysobacterales</taxon>
        <taxon>Rhodanobacteraceae</taxon>
        <taxon>Tahibacter</taxon>
    </lineage>
</organism>
<keyword evidence="1" id="KW-0378">Hydrolase</keyword>
<sequence length="193" mass="20811">MSPQSGLFDSAPPEPTDRLFFALFPDAATAMRIRALAEDFCRRNGLAGKLLEPERLHITLFHVGDWAGLPADTVQAAQTAAARLRAAPFELSLDQVMSFSPHRPRPPLVLKAGGGNAALHAMRAALGRELAKAGLGRCVTASFEPHVTLSYPPQGAVTEAVQPIRWTAGEFVLVHSLLGKTVHIPLNRWPLQA</sequence>
<dbReference type="Gene3D" id="3.90.1140.10">
    <property type="entry name" value="Cyclic phosphodiesterase"/>
    <property type="match status" value="1"/>
</dbReference>
<keyword evidence="2" id="KW-0436">Ligase</keyword>
<proteinExistence type="predicted"/>
<evidence type="ECO:0000313" key="3">
    <source>
        <dbReference type="Proteomes" id="UP001165498"/>
    </source>
</evidence>
<gene>
    <name evidence="2" type="ORF">NM961_09765</name>
</gene>
<dbReference type="PANTHER" id="PTHR35561">
    <property type="entry name" value="RNA 2',3'-CYCLIC PHOSPHODIESTERASE"/>
    <property type="match status" value="1"/>
</dbReference>
<dbReference type="Pfam" id="PF13563">
    <property type="entry name" value="2_5_RNA_ligase2"/>
    <property type="match status" value="1"/>
</dbReference>
<keyword evidence="3" id="KW-1185">Reference proteome</keyword>
<reference evidence="2" key="1">
    <citation type="submission" date="2022-07" db="EMBL/GenBank/DDBJ databases">
        <title>Tahibacter sp., a new gammaproteobacterium isolated from the silt sample collected at pig farm.</title>
        <authorList>
            <person name="Chen H."/>
        </authorList>
    </citation>
    <scope>NUCLEOTIDE SEQUENCE</scope>
    <source>
        <strain evidence="2">P2K</strain>
    </source>
</reference>
<dbReference type="GO" id="GO:0016874">
    <property type="term" value="F:ligase activity"/>
    <property type="evidence" value="ECO:0007669"/>
    <property type="project" value="UniProtKB-KW"/>
</dbReference>
<dbReference type="InterPro" id="IPR004175">
    <property type="entry name" value="RNA_CPDase"/>
</dbReference>
<protein>
    <submittedName>
        <fullName evidence="2">2'-5' RNA ligase family protein</fullName>
    </submittedName>
</protein>
<evidence type="ECO:0000313" key="2">
    <source>
        <dbReference type="EMBL" id="MCQ4164995.1"/>
    </source>
</evidence>
<dbReference type="EMBL" id="JANFQO010000007">
    <property type="protein sequence ID" value="MCQ4164995.1"/>
    <property type="molecule type" value="Genomic_DNA"/>
</dbReference>